<proteinExistence type="predicted"/>
<comment type="caution">
    <text evidence="2">The sequence shown here is derived from an EMBL/GenBank/DDBJ whole genome shotgun (WGS) entry which is preliminary data.</text>
</comment>
<feature type="region of interest" description="Disordered" evidence="1">
    <location>
        <begin position="1"/>
        <end position="66"/>
    </location>
</feature>
<reference evidence="2" key="1">
    <citation type="submission" date="2021-02" db="EMBL/GenBank/DDBJ databases">
        <authorList>
            <person name="Dougan E. K."/>
            <person name="Rhodes N."/>
            <person name="Thang M."/>
            <person name="Chan C."/>
        </authorList>
    </citation>
    <scope>NUCLEOTIDE SEQUENCE</scope>
</reference>
<evidence type="ECO:0000313" key="3">
    <source>
        <dbReference type="Proteomes" id="UP000654075"/>
    </source>
</evidence>
<organism evidence="2 3">
    <name type="scientific">Polarella glacialis</name>
    <name type="common">Dinoflagellate</name>
    <dbReference type="NCBI Taxonomy" id="89957"/>
    <lineage>
        <taxon>Eukaryota</taxon>
        <taxon>Sar</taxon>
        <taxon>Alveolata</taxon>
        <taxon>Dinophyceae</taxon>
        <taxon>Suessiales</taxon>
        <taxon>Suessiaceae</taxon>
        <taxon>Polarella</taxon>
    </lineage>
</organism>
<evidence type="ECO:0000313" key="2">
    <source>
        <dbReference type="EMBL" id="CAE8585790.1"/>
    </source>
</evidence>
<protein>
    <submittedName>
        <fullName evidence="2">Uncharacterized protein</fullName>
    </submittedName>
</protein>
<feature type="non-terminal residue" evidence="2">
    <location>
        <position position="216"/>
    </location>
</feature>
<sequence length="216" mass="22968">AAATTTNRAEVAEEASTPSRAVELAEEEAGTMHSSRGVEVEEVPEVAATTPNSKAAVAEEATTAKAGEEEAEAEAAAITRSRQAVAAAVAVVLPAAVATTARAPVAARTLVAAKAAQASEAAQLIGPQHRKVGRRESELKKGVQQQTIRDPKYNNKNNSNKKVYSTLRSFRSWPTDQLVVYHLCFVLRLLVASERTHAHLWHGMRSLGRQKAGAVV</sequence>
<keyword evidence="3" id="KW-1185">Reference proteome</keyword>
<dbReference type="Proteomes" id="UP000654075">
    <property type="component" value="Unassembled WGS sequence"/>
</dbReference>
<name>A0A813DH26_POLGL</name>
<dbReference type="EMBL" id="CAJNNV010001771">
    <property type="protein sequence ID" value="CAE8585790.1"/>
    <property type="molecule type" value="Genomic_DNA"/>
</dbReference>
<evidence type="ECO:0000256" key="1">
    <source>
        <dbReference type="SAM" id="MobiDB-lite"/>
    </source>
</evidence>
<dbReference type="AlphaFoldDB" id="A0A813DH26"/>
<accession>A0A813DH26</accession>
<feature type="compositionally biased region" description="Low complexity" evidence="1">
    <location>
        <begin position="45"/>
        <end position="65"/>
    </location>
</feature>
<gene>
    <name evidence="2" type="ORF">PGLA1383_LOCUS4691</name>
</gene>